<evidence type="ECO:0000313" key="10">
    <source>
        <dbReference type="Proteomes" id="UP000053199"/>
    </source>
</evidence>
<keyword evidence="4" id="KW-0804">Transcription</keyword>
<dbReference type="InterPro" id="IPR036388">
    <property type="entry name" value="WH-like_DNA-bd_sf"/>
</dbReference>
<dbReference type="Gene3D" id="3.30.450.40">
    <property type="match status" value="1"/>
</dbReference>
<dbReference type="Gene3D" id="1.10.10.10">
    <property type="entry name" value="Winged helix-like DNA-binding domain superfamily/Winged helix DNA-binding domain"/>
    <property type="match status" value="1"/>
</dbReference>
<dbReference type="FunFam" id="1.10.10.10:FF:000056">
    <property type="entry name" value="IclR family transcriptional regulator"/>
    <property type="match status" value="1"/>
</dbReference>
<dbReference type="SUPFAM" id="SSF55781">
    <property type="entry name" value="GAF domain-like"/>
    <property type="match status" value="1"/>
</dbReference>
<gene>
    <name evidence="9" type="ORF">AS031_07515</name>
</gene>
<dbReference type="InterPro" id="IPR014757">
    <property type="entry name" value="Tscrpt_reg_IclR_C"/>
</dbReference>
<dbReference type="Pfam" id="PF01614">
    <property type="entry name" value="IclR_C"/>
    <property type="match status" value="1"/>
</dbReference>
<keyword evidence="1" id="KW-0319">Glycerol metabolism</keyword>
<feature type="domain" description="IclR-ED" evidence="8">
    <location>
        <begin position="84"/>
        <end position="266"/>
    </location>
</feature>
<dbReference type="PROSITE" id="PS51077">
    <property type="entry name" value="HTH_ICLR"/>
    <property type="match status" value="1"/>
</dbReference>
<dbReference type="GO" id="GO:0045892">
    <property type="term" value="P:negative regulation of DNA-templated transcription"/>
    <property type="evidence" value="ECO:0007669"/>
    <property type="project" value="TreeGrafter"/>
</dbReference>
<evidence type="ECO:0000259" key="7">
    <source>
        <dbReference type="PROSITE" id="PS51077"/>
    </source>
</evidence>
<evidence type="ECO:0000256" key="2">
    <source>
        <dbReference type="ARBA" id="ARBA00023015"/>
    </source>
</evidence>
<dbReference type="OrthoDB" id="8479143at2"/>
<keyword evidence="3" id="KW-0238">DNA-binding</keyword>
<dbReference type="Pfam" id="PF09339">
    <property type="entry name" value="HTH_IclR"/>
    <property type="match status" value="1"/>
</dbReference>
<dbReference type="STRING" id="993070.AS031_07515"/>
<proteinExistence type="predicted"/>
<evidence type="ECO:0000256" key="6">
    <source>
        <dbReference type="ARBA" id="ARBA00070406"/>
    </source>
</evidence>
<dbReference type="PROSITE" id="PS51078">
    <property type="entry name" value="ICLR_ED"/>
    <property type="match status" value="1"/>
</dbReference>
<dbReference type="PANTHER" id="PTHR30136">
    <property type="entry name" value="HELIX-TURN-HELIX TRANSCRIPTIONAL REGULATOR, ICLR FAMILY"/>
    <property type="match status" value="1"/>
</dbReference>
<organism evidence="9 10">
    <name type="scientific">Pseudarthrobacter enclensis</name>
    <dbReference type="NCBI Taxonomy" id="993070"/>
    <lineage>
        <taxon>Bacteria</taxon>
        <taxon>Bacillati</taxon>
        <taxon>Actinomycetota</taxon>
        <taxon>Actinomycetes</taxon>
        <taxon>Micrococcales</taxon>
        <taxon>Micrococcaceae</taxon>
        <taxon>Pseudarthrobacter</taxon>
    </lineage>
</organism>
<reference evidence="9 10" key="1">
    <citation type="journal article" date="2014" name="Arch. Microbiol.">
        <title>Arthrobacter enclensis sp. nov., isolated from sediment sample.</title>
        <authorList>
            <person name="Dastager S.G."/>
            <person name="Liu Q."/>
            <person name="Tang S.K."/>
            <person name="Krishnamurthi S."/>
            <person name="Lee J.C."/>
            <person name="Li W.J."/>
        </authorList>
    </citation>
    <scope>NUCLEOTIDE SEQUENCE [LARGE SCALE GENOMIC DNA]</scope>
    <source>
        <strain evidence="9 10">NIO-1008</strain>
    </source>
</reference>
<evidence type="ECO:0000256" key="1">
    <source>
        <dbReference type="ARBA" id="ARBA00022798"/>
    </source>
</evidence>
<protein>
    <recommendedName>
        <fullName evidence="6">Glycerol operon regulatory protein</fullName>
    </recommendedName>
</protein>
<sequence>MASTEVQADSRAEAAGGEVKLVKSAERTIAILELVAGAPQPLTAAEIFKLTGYPRSSLHWLLLTLLELNWVEQTPEGAYRIGTHALLCGTAYLDRDPVMEHVSGILEKVRNATTFTTHFARLDRSDVIYLATRQAVDRRRLSSRVGRKLPAQVTALGKAILSEYTDNEVRQRLGPGPYAQLTPNTVADFDALQAELAEFRRTGYAVEWEQNTVGLCCVSVVVPYRIPGTDAMSCSMPVELATEETLAETVAALQSAAAELARTLRAAGIR</sequence>
<dbReference type="SUPFAM" id="SSF46785">
    <property type="entry name" value="Winged helix' DNA-binding domain"/>
    <property type="match status" value="1"/>
</dbReference>
<dbReference type="RefSeq" id="WP_058267492.1">
    <property type="nucleotide sequence ID" value="NZ_FMAZ01000002.1"/>
</dbReference>
<dbReference type="InterPro" id="IPR005471">
    <property type="entry name" value="Tscrpt_reg_IclR_N"/>
</dbReference>
<dbReference type="GO" id="GO:0003700">
    <property type="term" value="F:DNA-binding transcription factor activity"/>
    <property type="evidence" value="ECO:0007669"/>
    <property type="project" value="TreeGrafter"/>
</dbReference>
<comment type="caution">
    <text evidence="9">The sequence shown here is derived from an EMBL/GenBank/DDBJ whole genome shotgun (WGS) entry which is preliminary data.</text>
</comment>
<dbReference type="SMART" id="SM00346">
    <property type="entry name" value="HTH_ICLR"/>
    <property type="match status" value="1"/>
</dbReference>
<evidence type="ECO:0000259" key="8">
    <source>
        <dbReference type="PROSITE" id="PS51078"/>
    </source>
</evidence>
<dbReference type="Proteomes" id="UP000053199">
    <property type="component" value="Unassembled WGS sequence"/>
</dbReference>
<dbReference type="EMBL" id="LNQM01000002">
    <property type="protein sequence ID" value="KSU77902.1"/>
    <property type="molecule type" value="Genomic_DNA"/>
</dbReference>
<name>A0A0V8IT13_9MICC</name>
<keyword evidence="2" id="KW-0805">Transcription regulation</keyword>
<dbReference type="InterPro" id="IPR036390">
    <property type="entry name" value="WH_DNA-bd_sf"/>
</dbReference>
<evidence type="ECO:0000256" key="5">
    <source>
        <dbReference type="ARBA" id="ARBA00058938"/>
    </source>
</evidence>
<evidence type="ECO:0000313" key="9">
    <source>
        <dbReference type="EMBL" id="KSU77902.1"/>
    </source>
</evidence>
<evidence type="ECO:0000256" key="4">
    <source>
        <dbReference type="ARBA" id="ARBA00023163"/>
    </source>
</evidence>
<keyword evidence="10" id="KW-1185">Reference proteome</keyword>
<dbReference type="PANTHER" id="PTHR30136:SF24">
    <property type="entry name" value="HTH-TYPE TRANSCRIPTIONAL REPRESSOR ALLR"/>
    <property type="match status" value="1"/>
</dbReference>
<dbReference type="InterPro" id="IPR050707">
    <property type="entry name" value="HTH_MetabolicPath_Reg"/>
</dbReference>
<dbReference type="GO" id="GO:0003677">
    <property type="term" value="F:DNA binding"/>
    <property type="evidence" value="ECO:0007669"/>
    <property type="project" value="UniProtKB-KW"/>
</dbReference>
<dbReference type="InterPro" id="IPR029016">
    <property type="entry name" value="GAF-like_dom_sf"/>
</dbReference>
<dbReference type="GO" id="GO:0006071">
    <property type="term" value="P:glycerol metabolic process"/>
    <property type="evidence" value="ECO:0007669"/>
    <property type="project" value="UniProtKB-KW"/>
</dbReference>
<comment type="function">
    <text evidence="5">May be an activator protein for the gylABX operon.</text>
</comment>
<evidence type="ECO:0000256" key="3">
    <source>
        <dbReference type="ARBA" id="ARBA00023125"/>
    </source>
</evidence>
<feature type="domain" description="HTH iclR-type" evidence="7">
    <location>
        <begin position="22"/>
        <end position="83"/>
    </location>
</feature>
<dbReference type="AlphaFoldDB" id="A0A0V8IT13"/>
<accession>A0A0V8IT13</accession>